<evidence type="ECO:0000256" key="1">
    <source>
        <dbReference type="ARBA" id="ARBA00006196"/>
    </source>
</evidence>
<organism evidence="4 5">
    <name type="scientific">Ataeniobius toweri</name>
    <dbReference type="NCBI Taxonomy" id="208326"/>
    <lineage>
        <taxon>Eukaryota</taxon>
        <taxon>Metazoa</taxon>
        <taxon>Chordata</taxon>
        <taxon>Craniata</taxon>
        <taxon>Vertebrata</taxon>
        <taxon>Euteleostomi</taxon>
        <taxon>Actinopterygii</taxon>
        <taxon>Neopterygii</taxon>
        <taxon>Teleostei</taxon>
        <taxon>Neoteleostei</taxon>
        <taxon>Acanthomorphata</taxon>
        <taxon>Ovalentaria</taxon>
        <taxon>Atherinomorphae</taxon>
        <taxon>Cyprinodontiformes</taxon>
        <taxon>Goodeidae</taxon>
        <taxon>Ataeniobius</taxon>
    </lineage>
</organism>
<protein>
    <recommendedName>
        <fullName evidence="6">TP53-regulated inhibitor of apoptosis 1</fullName>
    </recommendedName>
</protein>
<keyword evidence="2" id="KW-1015">Disulfide bond</keyword>
<dbReference type="Pfam" id="PF05254">
    <property type="entry name" value="UPF0203"/>
    <property type="match status" value="1"/>
</dbReference>
<evidence type="ECO:0000256" key="3">
    <source>
        <dbReference type="ARBA" id="ARBA00023706"/>
    </source>
</evidence>
<keyword evidence="5" id="KW-1185">Reference proteome</keyword>
<evidence type="ECO:0000256" key="2">
    <source>
        <dbReference type="ARBA" id="ARBA00023157"/>
    </source>
</evidence>
<dbReference type="PANTHER" id="PTHR46403:SF1">
    <property type="entry name" value="TP53-REGULATED INHIBITOR OF APOPTOSIS 1"/>
    <property type="match status" value="1"/>
</dbReference>
<comment type="catalytic activity">
    <reaction evidence="3">
        <text>a 1,2-diacyl-sn-glycero-3-phosphate(in) = a 1,2-diacyl-sn-glycero-3-phosphate(out)</text>
        <dbReference type="Rhea" id="RHEA:36435"/>
        <dbReference type="ChEBI" id="CHEBI:58608"/>
    </reaction>
</comment>
<dbReference type="PROSITE" id="PS51808">
    <property type="entry name" value="CHCH"/>
    <property type="match status" value="1"/>
</dbReference>
<comment type="caution">
    <text evidence="4">The sequence shown here is derived from an EMBL/GenBank/DDBJ whole genome shotgun (WGS) entry which is preliminary data.</text>
</comment>
<dbReference type="InterPro" id="IPR007918">
    <property type="entry name" value="MDM35_apoptosis"/>
</dbReference>
<dbReference type="EMBL" id="JAHUTI010053842">
    <property type="protein sequence ID" value="MED6249917.1"/>
    <property type="molecule type" value="Genomic_DNA"/>
</dbReference>
<evidence type="ECO:0000313" key="5">
    <source>
        <dbReference type="Proteomes" id="UP001345963"/>
    </source>
</evidence>
<evidence type="ECO:0008006" key="6">
    <source>
        <dbReference type="Google" id="ProtNLM"/>
    </source>
</evidence>
<accession>A0ABU7BGY3</accession>
<comment type="similarity">
    <text evidence="1">Belongs to the TRIAP1/MDM35 family.</text>
</comment>
<sequence length="111" mass="13063">MNSVGEACTELKREYDQCFNRWFAEHFLKGDRSGDPCTETFRKYQRCVQKAIKEKDIPIDGRPEQRHNVDRIFLLPFPSQQIRSSIDSILLWDQFSRLKCECKAVGMEMGN</sequence>
<evidence type="ECO:0000313" key="4">
    <source>
        <dbReference type="EMBL" id="MED6249917.1"/>
    </source>
</evidence>
<dbReference type="Proteomes" id="UP001345963">
    <property type="component" value="Unassembled WGS sequence"/>
</dbReference>
<name>A0ABU7BGY3_9TELE</name>
<reference evidence="4 5" key="1">
    <citation type="submission" date="2021-07" db="EMBL/GenBank/DDBJ databases">
        <authorList>
            <person name="Palmer J.M."/>
        </authorList>
    </citation>
    <scope>NUCLEOTIDE SEQUENCE [LARGE SCALE GENOMIC DNA]</scope>
    <source>
        <strain evidence="4 5">AT_MEX2019</strain>
        <tissue evidence="4">Muscle</tissue>
    </source>
</reference>
<dbReference type="PANTHER" id="PTHR46403">
    <property type="entry name" value="TP53-REGULATED INHIBITOR OF APOPTOSIS 1"/>
    <property type="match status" value="1"/>
</dbReference>
<gene>
    <name evidence="4" type="ORF">ATANTOWER_021691</name>
</gene>
<proteinExistence type="inferred from homology"/>